<protein>
    <submittedName>
        <fullName evidence="1">Uncharacterized protein</fullName>
    </submittedName>
</protein>
<proteinExistence type="predicted"/>
<evidence type="ECO:0000313" key="2">
    <source>
        <dbReference type="Proteomes" id="UP000595636"/>
    </source>
</evidence>
<accession>A0A7T7L2H6</accession>
<keyword evidence="2" id="KW-1185">Reference proteome</keyword>
<dbReference type="KEGG" id="slf:JEQ17_41430"/>
<dbReference type="AlphaFoldDB" id="A0A7T7L2H6"/>
<organism evidence="1 2">
    <name type="scientific">Streptomyces liliifuscus</name>
    <dbReference type="NCBI Taxonomy" id="2797636"/>
    <lineage>
        <taxon>Bacteria</taxon>
        <taxon>Bacillati</taxon>
        <taxon>Actinomycetota</taxon>
        <taxon>Actinomycetes</taxon>
        <taxon>Kitasatosporales</taxon>
        <taxon>Streptomycetaceae</taxon>
        <taxon>Streptomyces</taxon>
    </lineage>
</organism>
<dbReference type="Proteomes" id="UP000595636">
    <property type="component" value="Chromosome"/>
</dbReference>
<gene>
    <name evidence="1" type="ORF">JEQ17_41430</name>
</gene>
<sequence>MPPTPPRPGPVRPAAVVNAEIQALLVAEGGFLWGPTRELYEQLRDEWVEAVRAEVVEAA</sequence>
<evidence type="ECO:0000313" key="1">
    <source>
        <dbReference type="EMBL" id="QQM45242.1"/>
    </source>
</evidence>
<name>A0A7T7L2H6_9ACTN</name>
<reference evidence="1 2" key="1">
    <citation type="submission" date="2020-12" db="EMBL/GenBank/DDBJ databases">
        <title>A novel species.</title>
        <authorList>
            <person name="Li K."/>
        </authorList>
    </citation>
    <scope>NUCLEOTIDE SEQUENCE [LARGE SCALE GENOMIC DNA]</scope>
    <source>
        <strain evidence="1 2">ZYC-3</strain>
    </source>
</reference>
<dbReference type="EMBL" id="CP066831">
    <property type="protein sequence ID" value="QQM45242.1"/>
    <property type="molecule type" value="Genomic_DNA"/>
</dbReference>